<evidence type="ECO:0000256" key="3">
    <source>
        <dbReference type="ARBA" id="ARBA00023204"/>
    </source>
</evidence>
<dbReference type="GO" id="GO:0032300">
    <property type="term" value="C:mismatch repair complex"/>
    <property type="evidence" value="ECO:0007669"/>
    <property type="project" value="InterPro"/>
</dbReference>
<reference evidence="7 8" key="1">
    <citation type="submission" date="2019-03" db="EMBL/GenBank/DDBJ databases">
        <title>Whole genome sequence of a novel Rubrobacter taiwanensis strain, isolated from Yellowstone National Park.</title>
        <authorList>
            <person name="Freed S."/>
            <person name="Ramaley R.F."/>
            <person name="Kyndt J.A."/>
        </authorList>
    </citation>
    <scope>NUCLEOTIDE SEQUENCE [LARGE SCALE GENOMIC DNA]</scope>
    <source>
        <strain evidence="7 8">Yellowstone</strain>
    </source>
</reference>
<dbReference type="Pfam" id="PF01119">
    <property type="entry name" value="DNA_mis_repair"/>
    <property type="match status" value="1"/>
</dbReference>
<evidence type="ECO:0000313" key="7">
    <source>
        <dbReference type="EMBL" id="TCJ20500.1"/>
    </source>
</evidence>
<evidence type="ECO:0000256" key="4">
    <source>
        <dbReference type="HAMAP-Rule" id="MF_00149"/>
    </source>
</evidence>
<dbReference type="SUPFAM" id="SSF54211">
    <property type="entry name" value="Ribosomal protein S5 domain 2-like"/>
    <property type="match status" value="1"/>
</dbReference>
<feature type="domain" description="MutL C-terminal dimerisation" evidence="5">
    <location>
        <begin position="368"/>
        <end position="497"/>
    </location>
</feature>
<dbReference type="SMART" id="SM01340">
    <property type="entry name" value="DNA_mis_repair"/>
    <property type="match status" value="1"/>
</dbReference>
<dbReference type="SMART" id="SM00853">
    <property type="entry name" value="MutL_C"/>
    <property type="match status" value="1"/>
</dbReference>
<sequence>MESTGAGGPATIFPWLLAEGVGEYGRRVRVLPPEVAHRIAAGEVIERPASAVKELVENALDAGASRVEVEIEGGGVDLIRVRDDGCGMSPGDAERSVLRHATSKISTAEDLACVDSLGFRGEALYAIGAVSELALATRERGRRLATRVHVLAGRPAGVTREAREPGTTVEVRNLFFNLPVRRGFLGTARSEANAVVSAVQALALSCPGAGFFLKVDGRGALAIPAAGGLRERIAQVHGLELARALIPVRGGTVWGYVSPVEVGFPTRRYLHVAVNGRVVEPDSFAPAVTKAYADLLPRGRHPAAFLRLELGAGEVDVNVHPAKSAVRLRGGRSAYPLVVGAIRAALELDREEKSRGGAPEEEDPGLEPIGQFAGRLILAQRGEELLILDQHGAHERILYERLSRRPAGEPRTLPEPVVVRLLSGDLTSEVWELEGELERLGFRFEAFGADAVRVLAAPEEVGEPGSAFTAALEALAGGEDLAKALACRGSVRFGAALSPEEMASLLRSWSACSFPEVCPHGRPIVKRLRLADILREFGRG</sequence>
<dbReference type="OrthoDB" id="3757919at2"/>
<proteinExistence type="inferred from homology"/>
<keyword evidence="8" id="KW-1185">Reference proteome</keyword>
<dbReference type="InterPro" id="IPR042120">
    <property type="entry name" value="MutL_C_dimsub"/>
</dbReference>
<evidence type="ECO:0000313" key="8">
    <source>
        <dbReference type="Proteomes" id="UP000295244"/>
    </source>
</evidence>
<accession>A0A4R1BRX7</accession>
<dbReference type="HAMAP" id="MF_00149">
    <property type="entry name" value="DNA_mis_repair"/>
    <property type="match status" value="1"/>
</dbReference>
<dbReference type="InterPro" id="IPR038973">
    <property type="entry name" value="MutL/Mlh/Pms-like"/>
</dbReference>
<dbReference type="CDD" id="cd00782">
    <property type="entry name" value="MutL_Trans"/>
    <property type="match status" value="1"/>
</dbReference>
<dbReference type="Pfam" id="PF13589">
    <property type="entry name" value="HATPase_c_3"/>
    <property type="match status" value="1"/>
</dbReference>
<comment type="caution">
    <text evidence="7">The sequence shown here is derived from an EMBL/GenBank/DDBJ whole genome shotgun (WGS) entry which is preliminary data.</text>
</comment>
<dbReference type="GO" id="GO:0004519">
    <property type="term" value="F:endonuclease activity"/>
    <property type="evidence" value="ECO:0007669"/>
    <property type="project" value="UniProtKB-KW"/>
</dbReference>
<dbReference type="InterPro" id="IPR036890">
    <property type="entry name" value="HATPase_C_sf"/>
</dbReference>
<dbReference type="InterPro" id="IPR020568">
    <property type="entry name" value="Ribosomal_Su5_D2-typ_SF"/>
</dbReference>
<comment type="function">
    <text evidence="4">This protein is involved in the repair of mismatches in DNA. It is required for dam-dependent methyl-directed DNA mismatch repair. May act as a 'molecular matchmaker', a protein that promotes the formation of a stable complex between two or more DNA-binding proteins in an ATP-dependent manner without itself being part of a final effector complex.</text>
</comment>
<dbReference type="InterPro" id="IPR020667">
    <property type="entry name" value="DNA_mismatch_repair_MutL"/>
</dbReference>
<dbReference type="Proteomes" id="UP000295244">
    <property type="component" value="Unassembled WGS sequence"/>
</dbReference>
<keyword evidence="2 4" id="KW-0227">DNA damage</keyword>
<evidence type="ECO:0000256" key="2">
    <source>
        <dbReference type="ARBA" id="ARBA00022763"/>
    </source>
</evidence>
<dbReference type="NCBIfam" id="TIGR00585">
    <property type="entry name" value="mutl"/>
    <property type="match status" value="1"/>
</dbReference>
<dbReference type="SUPFAM" id="SSF55874">
    <property type="entry name" value="ATPase domain of HSP90 chaperone/DNA topoisomerase II/histidine kinase"/>
    <property type="match status" value="1"/>
</dbReference>
<evidence type="ECO:0000256" key="1">
    <source>
        <dbReference type="ARBA" id="ARBA00006082"/>
    </source>
</evidence>
<keyword evidence="7" id="KW-0378">Hydrolase</keyword>
<evidence type="ECO:0000259" key="6">
    <source>
        <dbReference type="SMART" id="SM01340"/>
    </source>
</evidence>
<keyword evidence="7" id="KW-0255">Endonuclease</keyword>
<dbReference type="PANTHER" id="PTHR10073">
    <property type="entry name" value="DNA MISMATCH REPAIR PROTEIN MLH, PMS, MUTL"/>
    <property type="match status" value="1"/>
</dbReference>
<dbReference type="InterPro" id="IPR014762">
    <property type="entry name" value="DNA_mismatch_repair_CS"/>
</dbReference>
<protein>
    <recommendedName>
        <fullName evidence="4">DNA mismatch repair protein MutL</fullName>
    </recommendedName>
</protein>
<dbReference type="Gene3D" id="3.30.230.10">
    <property type="match status" value="1"/>
</dbReference>
<name>A0A4R1BRX7_9ACTN</name>
<dbReference type="Gene3D" id="3.30.1540.20">
    <property type="entry name" value="MutL, C-terminal domain, dimerisation subdomain"/>
    <property type="match status" value="1"/>
</dbReference>
<dbReference type="GO" id="GO:0140664">
    <property type="term" value="F:ATP-dependent DNA damage sensor activity"/>
    <property type="evidence" value="ECO:0007669"/>
    <property type="project" value="InterPro"/>
</dbReference>
<dbReference type="GO" id="GO:0005524">
    <property type="term" value="F:ATP binding"/>
    <property type="evidence" value="ECO:0007669"/>
    <property type="project" value="InterPro"/>
</dbReference>
<evidence type="ECO:0000259" key="5">
    <source>
        <dbReference type="SMART" id="SM00853"/>
    </source>
</evidence>
<dbReference type="Pfam" id="PF08676">
    <property type="entry name" value="MutL_C"/>
    <property type="match status" value="1"/>
</dbReference>
<dbReference type="FunFam" id="3.30.565.10:FF:000003">
    <property type="entry name" value="DNA mismatch repair endonuclease MutL"/>
    <property type="match status" value="1"/>
</dbReference>
<dbReference type="InterPro" id="IPR013507">
    <property type="entry name" value="DNA_mismatch_S5_2-like"/>
</dbReference>
<dbReference type="PANTHER" id="PTHR10073:SF12">
    <property type="entry name" value="DNA MISMATCH REPAIR PROTEIN MLH1"/>
    <property type="match status" value="1"/>
</dbReference>
<dbReference type="GO" id="GO:0030983">
    <property type="term" value="F:mismatched DNA binding"/>
    <property type="evidence" value="ECO:0007669"/>
    <property type="project" value="InterPro"/>
</dbReference>
<dbReference type="InterPro" id="IPR042121">
    <property type="entry name" value="MutL_C_regsub"/>
</dbReference>
<dbReference type="InterPro" id="IPR002099">
    <property type="entry name" value="MutL/Mlh/PMS"/>
</dbReference>
<dbReference type="GO" id="GO:0006298">
    <property type="term" value="P:mismatch repair"/>
    <property type="evidence" value="ECO:0007669"/>
    <property type="project" value="UniProtKB-UniRule"/>
</dbReference>
<comment type="similarity">
    <text evidence="1 4">Belongs to the DNA mismatch repair MutL/HexB family.</text>
</comment>
<dbReference type="InterPro" id="IPR014790">
    <property type="entry name" value="MutL_C"/>
</dbReference>
<keyword evidence="7" id="KW-0540">Nuclease</keyword>
<dbReference type="Gene3D" id="3.30.565.10">
    <property type="entry name" value="Histidine kinase-like ATPase, C-terminal domain"/>
    <property type="match status" value="1"/>
</dbReference>
<dbReference type="SUPFAM" id="SSF118116">
    <property type="entry name" value="DNA mismatch repair protein MutL"/>
    <property type="match status" value="1"/>
</dbReference>
<dbReference type="PROSITE" id="PS00058">
    <property type="entry name" value="DNA_MISMATCH_REPAIR_1"/>
    <property type="match status" value="1"/>
</dbReference>
<feature type="domain" description="DNA mismatch repair protein S5" evidence="6">
    <location>
        <begin position="233"/>
        <end position="347"/>
    </location>
</feature>
<gene>
    <name evidence="4 7" type="primary">mutL</name>
    <name evidence="7" type="ORF">E0L93_01365</name>
</gene>
<keyword evidence="3 4" id="KW-0234">DNA repair</keyword>
<dbReference type="Gene3D" id="3.30.1370.100">
    <property type="entry name" value="MutL, C-terminal domain, regulatory subdomain"/>
    <property type="match status" value="1"/>
</dbReference>
<dbReference type="EMBL" id="SKBU01000003">
    <property type="protein sequence ID" value="TCJ20500.1"/>
    <property type="molecule type" value="Genomic_DNA"/>
</dbReference>
<dbReference type="GO" id="GO:0016887">
    <property type="term" value="F:ATP hydrolysis activity"/>
    <property type="evidence" value="ECO:0007669"/>
    <property type="project" value="InterPro"/>
</dbReference>
<dbReference type="InterPro" id="IPR037198">
    <property type="entry name" value="MutL_C_sf"/>
</dbReference>
<dbReference type="CDD" id="cd16926">
    <property type="entry name" value="HATPase_MutL-MLH-PMS-like"/>
    <property type="match status" value="1"/>
</dbReference>
<organism evidence="7 8">
    <name type="scientific">Rubrobacter taiwanensis</name>
    <dbReference type="NCBI Taxonomy" id="185139"/>
    <lineage>
        <taxon>Bacteria</taxon>
        <taxon>Bacillati</taxon>
        <taxon>Actinomycetota</taxon>
        <taxon>Rubrobacteria</taxon>
        <taxon>Rubrobacterales</taxon>
        <taxon>Rubrobacteraceae</taxon>
        <taxon>Rubrobacter</taxon>
    </lineage>
</organism>
<dbReference type="AlphaFoldDB" id="A0A4R1BRX7"/>
<dbReference type="InterPro" id="IPR014721">
    <property type="entry name" value="Ribsml_uS5_D2-typ_fold_subgr"/>
</dbReference>